<dbReference type="RefSeq" id="WP_190713667.1">
    <property type="nucleotide sequence ID" value="NZ_JACJST010000006.1"/>
</dbReference>
<organism evidence="3 4">
    <name type="scientific">Anabaena lutea FACHB-196</name>
    <dbReference type="NCBI Taxonomy" id="2692881"/>
    <lineage>
        <taxon>Bacteria</taxon>
        <taxon>Bacillati</taxon>
        <taxon>Cyanobacteriota</taxon>
        <taxon>Cyanophyceae</taxon>
        <taxon>Nostocales</taxon>
        <taxon>Nostocaceae</taxon>
        <taxon>Anabaena</taxon>
    </lineage>
</organism>
<dbReference type="Pfam" id="PF11867">
    <property type="entry name" value="T1RH-like_C"/>
    <property type="match status" value="1"/>
</dbReference>
<evidence type="ECO:0000313" key="4">
    <source>
        <dbReference type="Proteomes" id="UP000640531"/>
    </source>
</evidence>
<proteinExistence type="predicted"/>
<dbReference type="EMBL" id="JACJST010000006">
    <property type="protein sequence ID" value="MBD2568093.1"/>
    <property type="molecule type" value="Genomic_DNA"/>
</dbReference>
<dbReference type="InterPro" id="IPR021810">
    <property type="entry name" value="T1RH-like_C"/>
</dbReference>
<sequence length="290" mass="33444">MSKSDIDFTQLENTQDAFLRTKFWDDAVEAILINDDSKRNYFSIVNKVTKLYKAILPDIAASEFTNTQALLTRLADKICLEVPDTDISKVVEQVEELLDDSITAGKFIISNNPNQLINLNDLDFEALKAQFNTGYQRTVAEKLKGNINSKVQNMVQLNRTRINYLDKFQKMIDDYNAGSRNVEWFFNQLINFAQELKLEDKRAISNSLAEEELAIFDLLTEPEIKLTKKELAIFDLLTEPEIKLTKKEELEVKQVARELLSTLKREKLVLDWRKRQQTRAGVEVAKLLCS</sequence>
<feature type="domain" description="Type I restriction enzyme HindI endonuclease subunit-like C-terminal" evidence="2">
    <location>
        <begin position="6"/>
        <end position="224"/>
    </location>
</feature>
<gene>
    <name evidence="3" type="ORF">H6G59_09275</name>
</gene>
<keyword evidence="4" id="KW-1185">Reference proteome</keyword>
<name>A0ABR8FCY5_9NOST</name>
<comment type="caution">
    <text evidence="3">The sequence shown here is derived from an EMBL/GenBank/DDBJ whole genome shotgun (WGS) entry which is preliminary data.</text>
</comment>
<dbReference type="PANTHER" id="PTHR30195">
    <property type="entry name" value="TYPE I SITE-SPECIFIC DEOXYRIBONUCLEASE PROTEIN SUBUNIT M AND R"/>
    <property type="match status" value="1"/>
</dbReference>
<dbReference type="InterPro" id="IPR051268">
    <property type="entry name" value="Type-I_R_enzyme_R_subunit"/>
</dbReference>
<dbReference type="Proteomes" id="UP000640531">
    <property type="component" value="Unassembled WGS sequence"/>
</dbReference>
<dbReference type="PANTHER" id="PTHR30195:SF15">
    <property type="entry name" value="TYPE I RESTRICTION ENZYME HINDI ENDONUCLEASE SUBUNIT"/>
    <property type="match status" value="1"/>
</dbReference>
<keyword evidence="1" id="KW-0680">Restriction system</keyword>
<reference evidence="3 4" key="1">
    <citation type="journal article" date="2020" name="ISME J.">
        <title>Comparative genomics reveals insights into cyanobacterial evolution and habitat adaptation.</title>
        <authorList>
            <person name="Chen M.Y."/>
            <person name="Teng W.K."/>
            <person name="Zhao L."/>
            <person name="Hu C.X."/>
            <person name="Zhou Y.K."/>
            <person name="Han B.P."/>
            <person name="Song L.R."/>
            <person name="Shu W.S."/>
        </authorList>
    </citation>
    <scope>NUCLEOTIDE SEQUENCE [LARGE SCALE GENOMIC DNA]</scope>
    <source>
        <strain evidence="3 4">FACHB-196</strain>
    </source>
</reference>
<accession>A0ABR8FCY5</accession>
<evidence type="ECO:0000313" key="3">
    <source>
        <dbReference type="EMBL" id="MBD2568093.1"/>
    </source>
</evidence>
<evidence type="ECO:0000256" key="1">
    <source>
        <dbReference type="ARBA" id="ARBA00022747"/>
    </source>
</evidence>
<protein>
    <submittedName>
        <fullName evidence="3">DUF3387 domain-containing protein</fullName>
    </submittedName>
</protein>
<evidence type="ECO:0000259" key="2">
    <source>
        <dbReference type="Pfam" id="PF11867"/>
    </source>
</evidence>